<dbReference type="AlphaFoldDB" id="A0A4V2K7K9"/>
<evidence type="ECO:0000313" key="1">
    <source>
        <dbReference type="EMBL" id="TBU56468.1"/>
    </source>
</evidence>
<dbReference type="EMBL" id="ML145151">
    <property type="protein sequence ID" value="TBU56468.1"/>
    <property type="molecule type" value="Genomic_DNA"/>
</dbReference>
<evidence type="ECO:0000313" key="2">
    <source>
        <dbReference type="Proteomes" id="UP000292082"/>
    </source>
</evidence>
<proteinExistence type="predicted"/>
<reference evidence="1 2" key="1">
    <citation type="submission" date="2019-01" db="EMBL/GenBank/DDBJ databases">
        <title>Draft genome sequences of three monokaryotic isolates of the white-rot basidiomycete fungus Dichomitus squalens.</title>
        <authorList>
            <consortium name="DOE Joint Genome Institute"/>
            <person name="Lopez S.C."/>
            <person name="Andreopoulos B."/>
            <person name="Pangilinan J."/>
            <person name="Lipzen A."/>
            <person name="Riley R."/>
            <person name="Ahrendt S."/>
            <person name="Ng V."/>
            <person name="Barry K."/>
            <person name="Daum C."/>
            <person name="Grigoriev I.V."/>
            <person name="Hilden K.S."/>
            <person name="Makela M.R."/>
            <person name="de Vries R.P."/>
        </authorList>
    </citation>
    <scope>NUCLEOTIDE SEQUENCE [LARGE SCALE GENOMIC DNA]</scope>
    <source>
        <strain evidence="1 2">CBS 464.89</strain>
    </source>
</reference>
<dbReference type="Proteomes" id="UP000292082">
    <property type="component" value="Unassembled WGS sequence"/>
</dbReference>
<keyword evidence="2" id="KW-1185">Reference proteome</keyword>
<protein>
    <submittedName>
        <fullName evidence="1">Uncharacterized protein</fullName>
    </submittedName>
</protein>
<organism evidence="1 2">
    <name type="scientific">Dichomitus squalens</name>
    <dbReference type="NCBI Taxonomy" id="114155"/>
    <lineage>
        <taxon>Eukaryota</taxon>
        <taxon>Fungi</taxon>
        <taxon>Dikarya</taxon>
        <taxon>Basidiomycota</taxon>
        <taxon>Agaricomycotina</taxon>
        <taxon>Agaricomycetes</taxon>
        <taxon>Polyporales</taxon>
        <taxon>Polyporaceae</taxon>
        <taxon>Dichomitus</taxon>
    </lineage>
</organism>
<sequence>MLIHLTASPTRSAYMSMSQSYTVGHSVRRDLKGDTLPETPADDSWQMLQKEAKCSTTMSMHQQCFASRLSDSYERRSRRARPCQYRG</sequence>
<name>A0A4V2K7K9_9APHY</name>
<gene>
    <name evidence="1" type="ORF">BD310DRAFT_931488</name>
</gene>
<accession>A0A4V2K7K9</accession>